<comment type="caution">
    <text evidence="1">The sequence shown here is derived from an EMBL/GenBank/DDBJ whole genome shotgun (WGS) entry which is preliminary data.</text>
</comment>
<name>A0ABQ8X5Y9_9EUKA</name>
<reference evidence="1" key="1">
    <citation type="submission" date="2022-08" db="EMBL/GenBank/DDBJ databases">
        <title>Novel sulfate-reducing endosymbionts in the free-living metamonad Anaeramoeba.</title>
        <authorList>
            <person name="Jerlstrom-Hultqvist J."/>
            <person name="Cepicka I."/>
            <person name="Gallot-Lavallee L."/>
            <person name="Salas-Leiva D."/>
            <person name="Curtis B.A."/>
            <person name="Zahonova K."/>
            <person name="Pipaliya S."/>
            <person name="Dacks J."/>
            <person name="Roger A.J."/>
        </authorList>
    </citation>
    <scope>NUCLEOTIDE SEQUENCE</scope>
    <source>
        <strain evidence="1">Schooner1</strain>
    </source>
</reference>
<evidence type="ECO:0000313" key="2">
    <source>
        <dbReference type="Proteomes" id="UP001150062"/>
    </source>
</evidence>
<keyword evidence="2" id="KW-1185">Reference proteome</keyword>
<dbReference type="Proteomes" id="UP001150062">
    <property type="component" value="Unassembled WGS sequence"/>
</dbReference>
<organism evidence="1 2">
    <name type="scientific">Anaeramoeba flamelloides</name>
    <dbReference type="NCBI Taxonomy" id="1746091"/>
    <lineage>
        <taxon>Eukaryota</taxon>
        <taxon>Metamonada</taxon>
        <taxon>Anaeramoebidae</taxon>
        <taxon>Anaeramoeba</taxon>
    </lineage>
</organism>
<proteinExistence type="predicted"/>
<dbReference type="EMBL" id="JAOAOG010000330">
    <property type="protein sequence ID" value="KAJ6228083.1"/>
    <property type="molecule type" value="Genomic_DNA"/>
</dbReference>
<gene>
    <name evidence="1" type="ORF">M0813_09221</name>
</gene>
<sequence length="171" mass="20783">MDYNVILTKILTQETTTLLEKYQYLEKILRTMVNSKQLKERNIVSLLHFACSLRHSNSQQIVQKNEFLYHWTCDRILDLVSERYLDLYQNTFDTNFFNEIPKVRFQTWFQLRCQVFIRMKNYDQEKIKQIKILIDHLIKKEINSQCKWVIIKFALKDFSLIPQNDVQIINV</sequence>
<protein>
    <submittedName>
        <fullName evidence="1">Uncharacterized protein</fullName>
    </submittedName>
</protein>
<accession>A0ABQ8X5Y9</accession>
<evidence type="ECO:0000313" key="1">
    <source>
        <dbReference type="EMBL" id="KAJ6228083.1"/>
    </source>
</evidence>